<name>A0ABQ5H0I9_9ASTR</name>
<dbReference type="Proteomes" id="UP001151760">
    <property type="component" value="Unassembled WGS sequence"/>
</dbReference>
<evidence type="ECO:0000313" key="3">
    <source>
        <dbReference type="Proteomes" id="UP001151760"/>
    </source>
</evidence>
<sequence>MGSHTLKQLKSYSFVEIKNLFETTMRKVHTFVPIESESEREIPELIAGSSKRDVEEELFQESPKRLKTGESSVSAEEPKNKEE</sequence>
<reference evidence="2" key="1">
    <citation type="journal article" date="2022" name="Int. J. Mol. Sci.">
        <title>Draft Genome of Tanacetum Coccineum: Genomic Comparison of Closely Related Tanacetum-Family Plants.</title>
        <authorList>
            <person name="Yamashiro T."/>
            <person name="Shiraishi A."/>
            <person name="Nakayama K."/>
            <person name="Satake H."/>
        </authorList>
    </citation>
    <scope>NUCLEOTIDE SEQUENCE</scope>
</reference>
<reference evidence="2" key="2">
    <citation type="submission" date="2022-01" db="EMBL/GenBank/DDBJ databases">
        <authorList>
            <person name="Yamashiro T."/>
            <person name="Shiraishi A."/>
            <person name="Satake H."/>
            <person name="Nakayama K."/>
        </authorList>
    </citation>
    <scope>NUCLEOTIDE SEQUENCE</scope>
</reference>
<accession>A0ABQ5H0I9</accession>
<organism evidence="2 3">
    <name type="scientific">Tanacetum coccineum</name>
    <dbReference type="NCBI Taxonomy" id="301880"/>
    <lineage>
        <taxon>Eukaryota</taxon>
        <taxon>Viridiplantae</taxon>
        <taxon>Streptophyta</taxon>
        <taxon>Embryophyta</taxon>
        <taxon>Tracheophyta</taxon>
        <taxon>Spermatophyta</taxon>
        <taxon>Magnoliopsida</taxon>
        <taxon>eudicotyledons</taxon>
        <taxon>Gunneridae</taxon>
        <taxon>Pentapetalae</taxon>
        <taxon>asterids</taxon>
        <taxon>campanulids</taxon>
        <taxon>Asterales</taxon>
        <taxon>Asteraceae</taxon>
        <taxon>Asteroideae</taxon>
        <taxon>Anthemideae</taxon>
        <taxon>Anthemidinae</taxon>
        <taxon>Tanacetum</taxon>
    </lineage>
</organism>
<evidence type="ECO:0000313" key="2">
    <source>
        <dbReference type="EMBL" id="GJT81381.1"/>
    </source>
</evidence>
<dbReference type="EMBL" id="BQNB010019077">
    <property type="protein sequence ID" value="GJT81381.1"/>
    <property type="molecule type" value="Genomic_DNA"/>
</dbReference>
<comment type="caution">
    <text evidence="2">The sequence shown here is derived from an EMBL/GenBank/DDBJ whole genome shotgun (WGS) entry which is preliminary data.</text>
</comment>
<proteinExistence type="predicted"/>
<gene>
    <name evidence="2" type="ORF">Tco_1055723</name>
</gene>
<protein>
    <submittedName>
        <fullName evidence="2">Uncharacterized protein</fullName>
    </submittedName>
</protein>
<evidence type="ECO:0000256" key="1">
    <source>
        <dbReference type="SAM" id="MobiDB-lite"/>
    </source>
</evidence>
<feature type="region of interest" description="Disordered" evidence="1">
    <location>
        <begin position="38"/>
        <end position="83"/>
    </location>
</feature>
<keyword evidence="3" id="KW-1185">Reference proteome</keyword>